<dbReference type="RefSeq" id="XP_018289367.1">
    <property type="nucleotide sequence ID" value="XM_018433442.1"/>
</dbReference>
<keyword evidence="3" id="KW-0274">FAD</keyword>
<evidence type="ECO:0000256" key="4">
    <source>
        <dbReference type="ARBA" id="ARBA00023002"/>
    </source>
</evidence>
<dbReference type="InterPro" id="IPR050315">
    <property type="entry name" value="FAD-oxidoreductase_2"/>
</dbReference>
<dbReference type="PANTHER" id="PTHR43400:SF7">
    <property type="entry name" value="FAD-DEPENDENT OXIDOREDUCTASE 2 FAD BINDING DOMAIN-CONTAINING PROTEIN"/>
    <property type="match status" value="1"/>
</dbReference>
<organism evidence="7 8">
    <name type="scientific">Phycomyces blakesleeanus (strain ATCC 8743b / DSM 1359 / FGSC 10004 / NBRC 33097 / NRRL 1555)</name>
    <dbReference type="NCBI Taxonomy" id="763407"/>
    <lineage>
        <taxon>Eukaryota</taxon>
        <taxon>Fungi</taxon>
        <taxon>Fungi incertae sedis</taxon>
        <taxon>Mucoromycota</taxon>
        <taxon>Mucoromycotina</taxon>
        <taxon>Mucoromycetes</taxon>
        <taxon>Mucorales</taxon>
        <taxon>Phycomycetaceae</taxon>
        <taxon>Phycomyces</taxon>
    </lineage>
</organism>
<dbReference type="Pfam" id="PF00890">
    <property type="entry name" value="FAD_binding_2"/>
    <property type="match status" value="1"/>
</dbReference>
<dbReference type="EMBL" id="KV440986">
    <property type="protein sequence ID" value="OAD71327.1"/>
    <property type="molecule type" value="Genomic_DNA"/>
</dbReference>
<accession>A0A167LY12</accession>
<dbReference type="InterPro" id="IPR003953">
    <property type="entry name" value="FAD-dep_OxRdtase_2_FAD-bd"/>
</dbReference>
<dbReference type="GeneID" id="28994348"/>
<proteinExistence type="predicted"/>
<evidence type="ECO:0000256" key="1">
    <source>
        <dbReference type="ARBA" id="ARBA00001974"/>
    </source>
</evidence>
<sequence>MSTPNTVIIIGGGLAGLSAAIEAHANGARVILLEKEARIGGNSIKASSGINTVEPLNNDTVELFEEDSIISGGGLSDPTLVHKLVTESQDAVKWLIEQSKDSLDLSLVSRCGGHRVGRTHRCKPGENGRPVPVGWAIIETLKKRLDGVEVKTGTRVLEILKNASGRVTGVRVITDGEEEEIDAEAVILASGGFGGQTGELQGDGKESLLHHYAPQLVNLATTNGPWANGDGVRLGLAAGAKLKDMDQVQIHPTGFIDPSNPSAPTKFLAPEALRAYGAILLDGEGHRFVDELGRRDEVSKAFFEHPNHPTPEGWMSKSLSAATDADKHTSASTATATDTATSASTSTYTSDSRSAVAYLVMPQQAVENFGEGTLGFYLQKGFFVKAAGTAGLAKLLAVSQEALEEELGQYDSHQDPEKTVFPCDLMPSKDILYWVALVTPCVHYTMGGLTIDSEARVLESSGKPITGLYAAGEVAAGVHGKNRLAGNSLLECVVYGRTAGRTAATSYLSLD</sequence>
<dbReference type="Proteomes" id="UP000077315">
    <property type="component" value="Unassembled WGS sequence"/>
</dbReference>
<dbReference type="SUPFAM" id="SSF51905">
    <property type="entry name" value="FAD/NAD(P)-binding domain"/>
    <property type="match status" value="1"/>
</dbReference>
<keyword evidence="2" id="KW-0285">Flavoprotein</keyword>
<evidence type="ECO:0000256" key="3">
    <source>
        <dbReference type="ARBA" id="ARBA00022827"/>
    </source>
</evidence>
<name>A0A167LY12_PHYB8</name>
<feature type="region of interest" description="Disordered" evidence="5">
    <location>
        <begin position="304"/>
        <end position="347"/>
    </location>
</feature>
<feature type="compositionally biased region" description="Low complexity" evidence="5">
    <location>
        <begin position="330"/>
        <end position="347"/>
    </location>
</feature>
<dbReference type="STRING" id="763407.A0A167LY12"/>
<dbReference type="InterPro" id="IPR027477">
    <property type="entry name" value="Succ_DH/fumarate_Rdtase_cat_sf"/>
</dbReference>
<dbReference type="Gene3D" id="3.90.700.10">
    <property type="entry name" value="Succinate dehydrogenase/fumarate reductase flavoprotein, catalytic domain"/>
    <property type="match status" value="1"/>
</dbReference>
<dbReference type="GO" id="GO:0016491">
    <property type="term" value="F:oxidoreductase activity"/>
    <property type="evidence" value="ECO:0007669"/>
    <property type="project" value="UniProtKB-KW"/>
</dbReference>
<evidence type="ECO:0000259" key="6">
    <source>
        <dbReference type="Pfam" id="PF00890"/>
    </source>
</evidence>
<dbReference type="AlphaFoldDB" id="A0A167LY12"/>
<evidence type="ECO:0000256" key="2">
    <source>
        <dbReference type="ARBA" id="ARBA00022630"/>
    </source>
</evidence>
<dbReference type="InParanoid" id="A0A167LY12"/>
<feature type="domain" description="FAD-dependent oxidoreductase 2 FAD-binding" evidence="6">
    <location>
        <begin position="7"/>
        <end position="489"/>
    </location>
</feature>
<keyword evidence="8" id="KW-1185">Reference proteome</keyword>
<evidence type="ECO:0000313" key="8">
    <source>
        <dbReference type="Proteomes" id="UP000077315"/>
    </source>
</evidence>
<comment type="cofactor">
    <cofactor evidence="1">
        <name>FAD</name>
        <dbReference type="ChEBI" id="CHEBI:57692"/>
    </cofactor>
</comment>
<evidence type="ECO:0000256" key="5">
    <source>
        <dbReference type="SAM" id="MobiDB-lite"/>
    </source>
</evidence>
<gene>
    <name evidence="7" type="ORF">PHYBLDRAFT_155813</name>
</gene>
<protein>
    <recommendedName>
        <fullName evidence="6">FAD-dependent oxidoreductase 2 FAD-binding domain-containing protein</fullName>
    </recommendedName>
</protein>
<dbReference type="Gene3D" id="3.50.50.60">
    <property type="entry name" value="FAD/NAD(P)-binding domain"/>
    <property type="match status" value="1"/>
</dbReference>
<dbReference type="InterPro" id="IPR036188">
    <property type="entry name" value="FAD/NAD-bd_sf"/>
</dbReference>
<reference evidence="8" key="1">
    <citation type="submission" date="2015-06" db="EMBL/GenBank/DDBJ databases">
        <title>Expansion of signal transduction pathways in fungi by whole-genome duplication.</title>
        <authorList>
            <consortium name="DOE Joint Genome Institute"/>
            <person name="Corrochano L.M."/>
            <person name="Kuo A."/>
            <person name="Marcet-Houben M."/>
            <person name="Polaino S."/>
            <person name="Salamov A."/>
            <person name="Villalobos J.M."/>
            <person name="Alvarez M.I."/>
            <person name="Avalos J."/>
            <person name="Benito E.P."/>
            <person name="Benoit I."/>
            <person name="Burger G."/>
            <person name="Camino L.P."/>
            <person name="Canovas D."/>
            <person name="Cerda-Olmedo E."/>
            <person name="Cheng J.-F."/>
            <person name="Dominguez A."/>
            <person name="Elias M."/>
            <person name="Eslava A.P."/>
            <person name="Glaser F."/>
            <person name="Grimwood J."/>
            <person name="Gutierrez G."/>
            <person name="Heitman J."/>
            <person name="Henrissat B."/>
            <person name="Iturriaga E.A."/>
            <person name="Lang B.F."/>
            <person name="Lavin J.L."/>
            <person name="Lee S."/>
            <person name="Li W."/>
            <person name="Lindquist E."/>
            <person name="Lopez-Garcia S."/>
            <person name="Luque E.M."/>
            <person name="Marcos A.T."/>
            <person name="Martin J."/>
            <person name="McCluskey K."/>
            <person name="Medina H.R."/>
            <person name="Miralles-Duran A."/>
            <person name="Miyazaki A."/>
            <person name="Munoz-Torres E."/>
            <person name="Oguiza J.A."/>
            <person name="Ohm R."/>
            <person name="Olmedo M."/>
            <person name="Orejas M."/>
            <person name="Ortiz-Castellanos L."/>
            <person name="Pisabarro A.G."/>
            <person name="Rodriguez-Romero J."/>
            <person name="Ruiz-Herrera J."/>
            <person name="Ruiz-Vazquez R."/>
            <person name="Sanz C."/>
            <person name="Schackwitz W."/>
            <person name="Schmutz J."/>
            <person name="Shahriari M."/>
            <person name="Shelest E."/>
            <person name="Silva-Franco F."/>
            <person name="Soanes D."/>
            <person name="Syed K."/>
            <person name="Tagua V.G."/>
            <person name="Talbot N.J."/>
            <person name="Thon M."/>
            <person name="De vries R.P."/>
            <person name="Wiebenga A."/>
            <person name="Yadav J.S."/>
            <person name="Braun E.L."/>
            <person name="Baker S."/>
            <person name="Garre V."/>
            <person name="Horwitz B."/>
            <person name="Torres-Martinez S."/>
            <person name="Idnurm A."/>
            <person name="Herrera-Estrella A."/>
            <person name="Gabaldon T."/>
            <person name="Grigoriev I.V."/>
        </authorList>
    </citation>
    <scope>NUCLEOTIDE SEQUENCE [LARGE SCALE GENOMIC DNA]</scope>
    <source>
        <strain evidence="8">NRRL 1555(-)</strain>
    </source>
</reference>
<dbReference type="PANTHER" id="PTHR43400">
    <property type="entry name" value="FUMARATE REDUCTASE"/>
    <property type="match status" value="1"/>
</dbReference>
<dbReference type="VEuPathDB" id="FungiDB:PHYBLDRAFT_155813"/>
<evidence type="ECO:0000313" key="7">
    <source>
        <dbReference type="EMBL" id="OAD71327.1"/>
    </source>
</evidence>
<dbReference type="SUPFAM" id="SSF56425">
    <property type="entry name" value="Succinate dehydrogenase/fumarate reductase flavoprotein, catalytic domain"/>
    <property type="match status" value="1"/>
</dbReference>
<dbReference type="OrthoDB" id="10252157at2759"/>
<keyword evidence="4" id="KW-0560">Oxidoreductase</keyword>